<sequence>MWSYCMVRKLLKKTTKSFPLLKKRECIYILNLEVNNVFELFDTFEFQASRDILMNFIITTISIFTMAQIAISAKPENLEYLDKLPSYVDIKRKFISSSIGRTFAACLGFARALPYLIHEKKFQNEYVALNSIKIITDMLNSTSSNTKKSKPSVSDWQIYAIGEMIAALGQMLSCPSTNLKFLNINQREVVSYDLRQCIRKLGLNKKLYLKYNITLKDIKDSIQNVYMLDMKSIPMKKLIYTEPIIITSRIQNEILGNSILRNNFFNIKDLEYKDLVSMMCVIQKQKFLTKYELMAYDFAIKVGDKNILKKYTELIRKRLNNK</sequence>
<reference evidence="2" key="1">
    <citation type="journal article" date="2015" name="J. Eukaryot. Microbiol.">
        <title>Chloroplast Genome Evolution in the Euglenaceae.</title>
        <authorList>
            <person name="Bennett M.S."/>
            <person name="Triemer R.E."/>
        </authorList>
    </citation>
    <scope>NUCLEOTIDE SEQUENCE</scope>
    <source>
        <strain evidence="2">SAG 10.88</strain>
    </source>
</reference>
<evidence type="ECO:0000256" key="1">
    <source>
        <dbReference type="SAM" id="Phobius"/>
    </source>
</evidence>
<keyword evidence="1" id="KW-1133">Transmembrane helix</keyword>
<organism evidence="2">
    <name type="scientific">Cryptoglena skujai</name>
    <dbReference type="NCBI Taxonomy" id="161229"/>
    <lineage>
        <taxon>Eukaryota</taxon>
        <taxon>Discoba</taxon>
        <taxon>Euglenozoa</taxon>
        <taxon>Euglenida</taxon>
        <taxon>Spirocuta</taxon>
        <taxon>Euglenophyceae</taxon>
        <taxon>Euglenales</taxon>
        <taxon>Euglenaceae</taxon>
        <taxon>Cryptoglena</taxon>
    </lineage>
</organism>
<dbReference type="GeneID" id="24571313"/>
<geneLocation type="chloroplast" evidence="2"/>
<dbReference type="EMBL" id="KP410781">
    <property type="protein sequence ID" value="AKL39047.1"/>
    <property type="molecule type" value="Genomic_DNA"/>
</dbReference>
<keyword evidence="1" id="KW-0472">Membrane</keyword>
<evidence type="ECO:0000313" key="2">
    <source>
        <dbReference type="EMBL" id="AKL39047.1"/>
    </source>
</evidence>
<accession>A0A0G3SKG8</accession>
<keyword evidence="1" id="KW-0812">Transmembrane</keyword>
<name>A0A0G3SKG8_9EUGL</name>
<dbReference type="AlphaFoldDB" id="A0A0G3SKG8"/>
<keyword evidence="2" id="KW-0150">Chloroplast</keyword>
<feature type="transmembrane region" description="Helical" evidence="1">
    <location>
        <begin position="52"/>
        <end position="73"/>
    </location>
</feature>
<keyword evidence="2" id="KW-0934">Plastid</keyword>
<protein>
    <submittedName>
        <fullName evidence="2">Uncharacterized protein</fullName>
    </submittedName>
</protein>
<proteinExistence type="predicted"/>
<dbReference type="RefSeq" id="YP_009145422.1">
    <property type="nucleotide sequence ID" value="NC_027286.1"/>
</dbReference>